<gene>
    <name evidence="8" type="primary">menA</name>
    <name evidence="10" type="ORF">ADN01_06735</name>
</gene>
<evidence type="ECO:0000313" key="11">
    <source>
        <dbReference type="Proteomes" id="UP000050501"/>
    </source>
</evidence>
<dbReference type="STRING" id="229921.ADN01_06735"/>
<dbReference type="GO" id="GO:0042371">
    <property type="term" value="P:vitamin K biosynthetic process"/>
    <property type="evidence" value="ECO:0007669"/>
    <property type="project" value="TreeGrafter"/>
</dbReference>
<comment type="function">
    <text evidence="8">Conversion of 1,4-dihydroxy-2-naphthoate (DHNA) to demethylmenaquinone (DMK).</text>
</comment>
<proteinExistence type="inferred from homology"/>
<evidence type="ECO:0000256" key="3">
    <source>
        <dbReference type="ARBA" id="ARBA00022475"/>
    </source>
</evidence>
<dbReference type="InterPro" id="IPR000537">
    <property type="entry name" value="UbiA_prenyltransferase"/>
</dbReference>
<dbReference type="GO" id="GO:0005886">
    <property type="term" value="C:plasma membrane"/>
    <property type="evidence" value="ECO:0007669"/>
    <property type="project" value="UniProtKB-SubCell"/>
</dbReference>
<dbReference type="Proteomes" id="UP000050501">
    <property type="component" value="Unassembled WGS sequence"/>
</dbReference>
<keyword evidence="4 8" id="KW-0808">Transferase</keyword>
<keyword evidence="5 8" id="KW-0812">Transmembrane</keyword>
<feature type="transmembrane region" description="Helical" evidence="8">
    <location>
        <begin position="289"/>
        <end position="313"/>
    </location>
</feature>
<evidence type="ECO:0000256" key="4">
    <source>
        <dbReference type="ARBA" id="ARBA00022679"/>
    </source>
</evidence>
<dbReference type="InterPro" id="IPR044878">
    <property type="entry name" value="UbiA_sf"/>
</dbReference>
<comment type="subcellular location">
    <subcellularLocation>
        <location evidence="8">Cell membrane</location>
        <topology evidence="8">Multi-pass membrane protein</topology>
    </subcellularLocation>
    <subcellularLocation>
        <location evidence="1">Membrane</location>
        <topology evidence="1">Multi-pass membrane protein</topology>
    </subcellularLocation>
</comment>
<feature type="transmembrane region" description="Helical" evidence="8">
    <location>
        <begin position="230"/>
        <end position="258"/>
    </location>
</feature>
<comment type="catalytic activity">
    <reaction evidence="8">
        <text>an all-trans-polyprenyl diphosphate + 1,4-dihydroxy-2-naphthoate + H(+) = a 2-demethylmenaquinol + CO2 + diphosphate</text>
        <dbReference type="Rhea" id="RHEA:26478"/>
        <dbReference type="Rhea" id="RHEA-COMP:9563"/>
        <dbReference type="Rhea" id="RHEA-COMP:9564"/>
        <dbReference type="ChEBI" id="CHEBI:11173"/>
        <dbReference type="ChEBI" id="CHEBI:15378"/>
        <dbReference type="ChEBI" id="CHEBI:16526"/>
        <dbReference type="ChEBI" id="CHEBI:33019"/>
        <dbReference type="ChEBI" id="CHEBI:55437"/>
        <dbReference type="ChEBI" id="CHEBI:58914"/>
        <dbReference type="EC" id="2.5.1.74"/>
    </reaction>
</comment>
<dbReference type="PANTHER" id="PTHR13929">
    <property type="entry name" value="1,4-DIHYDROXY-2-NAPHTHOATE OCTAPRENYLTRANSFERASE"/>
    <property type="match status" value="1"/>
</dbReference>
<dbReference type="AlphaFoldDB" id="A0A0P6XN95"/>
<feature type="transmembrane region" description="Helical" evidence="8">
    <location>
        <begin position="99"/>
        <end position="117"/>
    </location>
</feature>
<dbReference type="GO" id="GO:0009234">
    <property type="term" value="P:menaquinone biosynthetic process"/>
    <property type="evidence" value="ECO:0007669"/>
    <property type="project" value="UniProtKB-UniRule"/>
</dbReference>
<accession>A0A0P6XN95</accession>
<feature type="transmembrane region" description="Helical" evidence="8">
    <location>
        <begin position="23"/>
        <end position="41"/>
    </location>
</feature>
<dbReference type="Gene3D" id="1.10.357.140">
    <property type="entry name" value="UbiA prenyltransferase"/>
    <property type="match status" value="1"/>
</dbReference>
<feature type="transmembrane region" description="Helical" evidence="8">
    <location>
        <begin position="47"/>
        <end position="67"/>
    </location>
</feature>
<dbReference type="EC" id="2.5.1.74" evidence="8 9"/>
<evidence type="ECO:0000256" key="6">
    <source>
        <dbReference type="ARBA" id="ARBA00022989"/>
    </source>
</evidence>
<feature type="transmembrane region" description="Helical" evidence="8">
    <location>
        <begin position="154"/>
        <end position="172"/>
    </location>
</feature>
<keyword evidence="3 8" id="KW-1003">Cell membrane</keyword>
<evidence type="ECO:0000256" key="9">
    <source>
        <dbReference type="NCBIfam" id="TIGR00751"/>
    </source>
</evidence>
<keyword evidence="2 8" id="KW-0474">Menaquinone biosynthesis</keyword>
<reference evidence="10 11" key="1">
    <citation type="submission" date="2015-07" db="EMBL/GenBank/DDBJ databases">
        <title>Genome sequence of Levilinea saccharolytica DSM 16555.</title>
        <authorList>
            <person name="Hemp J."/>
            <person name="Ward L.M."/>
            <person name="Pace L.A."/>
            <person name="Fischer W.W."/>
        </authorList>
    </citation>
    <scope>NUCLEOTIDE SEQUENCE [LARGE SCALE GENOMIC DNA]</scope>
    <source>
        <strain evidence="10 11">KIBI-1</strain>
    </source>
</reference>
<dbReference type="OrthoDB" id="9767568at2"/>
<dbReference type="EMBL" id="LGCM01000027">
    <property type="protein sequence ID" value="KPL85064.1"/>
    <property type="molecule type" value="Genomic_DNA"/>
</dbReference>
<evidence type="ECO:0000256" key="2">
    <source>
        <dbReference type="ARBA" id="ARBA00022428"/>
    </source>
</evidence>
<comment type="similarity">
    <text evidence="8">Belongs to the MenA family. Type 1 subfamily.</text>
</comment>
<dbReference type="CDD" id="cd13962">
    <property type="entry name" value="PT_UbiA_UBIAD1"/>
    <property type="match status" value="1"/>
</dbReference>
<evidence type="ECO:0000256" key="7">
    <source>
        <dbReference type="ARBA" id="ARBA00023136"/>
    </source>
</evidence>
<keyword evidence="6 8" id="KW-1133">Transmembrane helix</keyword>
<protein>
    <recommendedName>
        <fullName evidence="8 9">1,4-dihydroxy-2-naphthoate octaprenyltransferase</fullName>
        <shortName evidence="8">DHNA-octaprenyltransferase</shortName>
        <ecNumber evidence="8 9">2.5.1.74</ecNumber>
    </recommendedName>
</protein>
<name>A0A0P6XN95_9CHLR</name>
<keyword evidence="7 8" id="KW-0472">Membrane</keyword>
<comment type="caution">
    <text evidence="10">The sequence shown here is derived from an EMBL/GenBank/DDBJ whole genome shotgun (WGS) entry which is preliminary data.</text>
</comment>
<sequence>MNAPTSSSLTLFQRWWLAVRPKTLFASMAPVLVGCGVAIFHRGPFRLGAALAALLVAVLFQIAANLINDVADYSKGTDTHDRLGPTRVTQAGILTPAQVWQGVGVIALLAAACGLYLTSLAGWGVIGIGLSAALGAVLYSLGPYPLSDYGLGDLFAMIFFGFVAVCGTTWVVSGTLPWAAWPAAAGVGALVTAILVVNNIRDIETDRRAGRINLPIRFGRQAGETEYASMLILAFAVPLLLFILLQGQVWLLLVYAAVPNALRVFRQLRAAQTGPSFNQLLAKTSRLTFLYGALLAAALALSGLIPVQLFGFFTAK</sequence>
<dbReference type="PANTHER" id="PTHR13929:SF0">
    <property type="entry name" value="UBIA PRENYLTRANSFERASE DOMAIN-CONTAINING PROTEIN 1"/>
    <property type="match status" value="1"/>
</dbReference>
<evidence type="ECO:0000313" key="10">
    <source>
        <dbReference type="EMBL" id="KPL85064.1"/>
    </source>
</evidence>
<feature type="transmembrane region" description="Helical" evidence="8">
    <location>
        <begin position="178"/>
        <end position="198"/>
    </location>
</feature>
<dbReference type="NCBIfam" id="TIGR00751">
    <property type="entry name" value="menA"/>
    <property type="match status" value="1"/>
</dbReference>
<dbReference type="PIRSF" id="PIRSF005355">
    <property type="entry name" value="UBIAD1"/>
    <property type="match status" value="1"/>
</dbReference>
<evidence type="ECO:0000256" key="8">
    <source>
        <dbReference type="HAMAP-Rule" id="MF_01937"/>
    </source>
</evidence>
<keyword evidence="11" id="KW-1185">Reference proteome</keyword>
<dbReference type="NCBIfam" id="NF004751">
    <property type="entry name" value="PRK06080.1-3"/>
    <property type="match status" value="1"/>
</dbReference>
<dbReference type="InterPro" id="IPR026046">
    <property type="entry name" value="UBIAD1"/>
</dbReference>
<feature type="transmembrane region" description="Helical" evidence="8">
    <location>
        <begin position="123"/>
        <end position="142"/>
    </location>
</feature>
<dbReference type="HAMAP" id="MF_01937">
    <property type="entry name" value="MenA_1"/>
    <property type="match status" value="1"/>
</dbReference>
<organism evidence="10 11">
    <name type="scientific">Levilinea saccharolytica</name>
    <dbReference type="NCBI Taxonomy" id="229921"/>
    <lineage>
        <taxon>Bacteria</taxon>
        <taxon>Bacillati</taxon>
        <taxon>Chloroflexota</taxon>
        <taxon>Anaerolineae</taxon>
        <taxon>Anaerolineales</taxon>
        <taxon>Anaerolineaceae</taxon>
        <taxon>Levilinea</taxon>
    </lineage>
</organism>
<dbReference type="RefSeq" id="WP_075071026.1">
    <property type="nucleotide sequence ID" value="NZ_DF967974.1"/>
</dbReference>
<dbReference type="GO" id="GO:0046428">
    <property type="term" value="F:1,4-dihydroxy-2-naphthoate polyprenyltransferase activity"/>
    <property type="evidence" value="ECO:0007669"/>
    <property type="project" value="UniProtKB-UniRule"/>
</dbReference>
<dbReference type="InterPro" id="IPR004657">
    <property type="entry name" value="MenA"/>
</dbReference>
<dbReference type="PATRIC" id="fig|229921.5.peg.2234"/>
<dbReference type="UniPathway" id="UPA00079">
    <property type="reaction ID" value="UER00168"/>
</dbReference>
<evidence type="ECO:0000256" key="1">
    <source>
        <dbReference type="ARBA" id="ARBA00004141"/>
    </source>
</evidence>
<comment type="pathway">
    <text evidence="8">Quinol/quinone metabolism; menaquinone biosynthesis; menaquinol from 1,4-dihydroxy-2-naphthoate: step 1/2.</text>
</comment>
<dbReference type="Pfam" id="PF01040">
    <property type="entry name" value="UbiA"/>
    <property type="match status" value="1"/>
</dbReference>
<evidence type="ECO:0000256" key="5">
    <source>
        <dbReference type="ARBA" id="ARBA00022692"/>
    </source>
</evidence>